<comment type="similarity">
    <text evidence="1">Belongs to the 'phage' integrase family.</text>
</comment>
<dbReference type="GO" id="GO:0003677">
    <property type="term" value="F:DNA binding"/>
    <property type="evidence" value="ECO:0007669"/>
    <property type="project" value="UniProtKB-UniRule"/>
</dbReference>
<reference evidence="9 10" key="1">
    <citation type="submission" date="2019-11" db="EMBL/GenBank/DDBJ databases">
        <authorList>
            <person name="Li X.-J."/>
            <person name="Feng X.-M."/>
        </authorList>
    </citation>
    <scope>NUCLEOTIDE SEQUENCE [LARGE SCALE GENOMIC DNA]</scope>
    <source>
        <strain evidence="9 10">XMNu-373</strain>
    </source>
</reference>
<feature type="domain" description="Tyr recombinase" evidence="7">
    <location>
        <begin position="169"/>
        <end position="356"/>
    </location>
</feature>
<dbReference type="InterPro" id="IPR004107">
    <property type="entry name" value="Integrase_SAM-like_N"/>
</dbReference>
<dbReference type="Proteomes" id="UP000460435">
    <property type="component" value="Unassembled WGS sequence"/>
</dbReference>
<evidence type="ECO:0000259" key="7">
    <source>
        <dbReference type="PROSITE" id="PS51898"/>
    </source>
</evidence>
<dbReference type="PANTHER" id="PTHR30349:SF64">
    <property type="entry name" value="PROPHAGE INTEGRASE INTD-RELATED"/>
    <property type="match status" value="1"/>
</dbReference>
<keyword evidence="4" id="KW-0233">DNA recombination</keyword>
<feature type="region of interest" description="Disordered" evidence="6">
    <location>
        <begin position="367"/>
        <end position="387"/>
    </location>
</feature>
<proteinExistence type="inferred from homology"/>
<comment type="caution">
    <text evidence="9">The sequence shown here is derived from an EMBL/GenBank/DDBJ whole genome shotgun (WGS) entry which is preliminary data.</text>
</comment>
<dbReference type="InterPro" id="IPR013762">
    <property type="entry name" value="Integrase-like_cat_sf"/>
</dbReference>
<dbReference type="InterPro" id="IPR010998">
    <property type="entry name" value="Integrase_recombinase_N"/>
</dbReference>
<dbReference type="GO" id="GO:0006310">
    <property type="term" value="P:DNA recombination"/>
    <property type="evidence" value="ECO:0007669"/>
    <property type="project" value="UniProtKB-KW"/>
</dbReference>
<evidence type="ECO:0000256" key="6">
    <source>
        <dbReference type="SAM" id="MobiDB-lite"/>
    </source>
</evidence>
<dbReference type="Gene3D" id="1.10.443.10">
    <property type="entry name" value="Intergrase catalytic core"/>
    <property type="match status" value="1"/>
</dbReference>
<dbReference type="EMBL" id="WLZY01000006">
    <property type="protein sequence ID" value="NDL58880.1"/>
    <property type="molecule type" value="Genomic_DNA"/>
</dbReference>
<dbReference type="InterPro" id="IPR002104">
    <property type="entry name" value="Integrase_catalytic"/>
</dbReference>
<dbReference type="InterPro" id="IPR050090">
    <property type="entry name" value="Tyrosine_recombinase_XerCD"/>
</dbReference>
<dbReference type="CDD" id="cd01189">
    <property type="entry name" value="INT_ICEBs1_C_like"/>
    <property type="match status" value="1"/>
</dbReference>
<sequence length="387" mass="42313">MAKAKRRFGRVRKLPSGRYQARYLGPDGLDHPAPSTFATKTDANVWLTEKEAEIRRGDWIDPESGMVALADYGKAWIAERPNLKPRTVALYETLFRIHVAPDLGSFGLLEITPGRVRTWRKDRLDAGTGAVTVAKSYRLLSAIMNTAVRDGLIRRNPCQITGAGHEPSPERSTASLTDVFALADAIQPRYRLLVLLAAFGTMRWGELLGLRRSDIDLDGRIIQISRSVQQISGAPVVTSPKSWAGRRRVAVPEAIVPEMRWHLRVFAEPGPDGRVFLGPKGATPSRTNFHRIWRRATHEVGLPELHFHDLRHSGATLAASTGASLRELMQRLGHSSARAALIYQHATSDRDRAIAAGLDSLIAGIGAADTGEGDDEGPPLVGARSGT</sequence>
<evidence type="ECO:0000256" key="5">
    <source>
        <dbReference type="PROSITE-ProRule" id="PRU01248"/>
    </source>
</evidence>
<dbReference type="InterPro" id="IPR011010">
    <property type="entry name" value="DNA_brk_join_enz"/>
</dbReference>
<evidence type="ECO:0000256" key="1">
    <source>
        <dbReference type="ARBA" id="ARBA00008857"/>
    </source>
</evidence>
<evidence type="ECO:0000256" key="2">
    <source>
        <dbReference type="ARBA" id="ARBA00022908"/>
    </source>
</evidence>
<dbReference type="PANTHER" id="PTHR30349">
    <property type="entry name" value="PHAGE INTEGRASE-RELATED"/>
    <property type="match status" value="1"/>
</dbReference>
<evidence type="ECO:0000256" key="4">
    <source>
        <dbReference type="ARBA" id="ARBA00023172"/>
    </source>
</evidence>
<dbReference type="Pfam" id="PF26003">
    <property type="entry name" value="Integrase_N_phage"/>
    <property type="match status" value="1"/>
</dbReference>
<dbReference type="AlphaFoldDB" id="A0A7K3M6M5"/>
<evidence type="ECO:0000313" key="9">
    <source>
        <dbReference type="EMBL" id="NDL58880.1"/>
    </source>
</evidence>
<keyword evidence="3 5" id="KW-0238">DNA-binding</keyword>
<feature type="domain" description="Core-binding (CB)" evidence="8">
    <location>
        <begin position="67"/>
        <end position="148"/>
    </location>
</feature>
<evidence type="ECO:0000259" key="8">
    <source>
        <dbReference type="PROSITE" id="PS51900"/>
    </source>
</evidence>
<gene>
    <name evidence="9" type="ORF">F7O44_17560</name>
</gene>
<evidence type="ECO:0000256" key="3">
    <source>
        <dbReference type="ARBA" id="ARBA00023125"/>
    </source>
</evidence>
<evidence type="ECO:0000313" key="10">
    <source>
        <dbReference type="Proteomes" id="UP000460435"/>
    </source>
</evidence>
<dbReference type="Gene3D" id="1.10.150.130">
    <property type="match status" value="1"/>
</dbReference>
<protein>
    <submittedName>
        <fullName evidence="9">Tyrosine-type recombinase/integrase</fullName>
    </submittedName>
</protein>
<keyword evidence="10" id="KW-1185">Reference proteome</keyword>
<dbReference type="Pfam" id="PF14659">
    <property type="entry name" value="Phage_int_SAM_3"/>
    <property type="match status" value="1"/>
</dbReference>
<name>A0A7K3M6M5_9ACTN</name>
<dbReference type="InterPro" id="IPR044068">
    <property type="entry name" value="CB"/>
</dbReference>
<dbReference type="PROSITE" id="PS51900">
    <property type="entry name" value="CB"/>
    <property type="match status" value="1"/>
</dbReference>
<dbReference type="SUPFAM" id="SSF56349">
    <property type="entry name" value="DNA breaking-rejoining enzymes"/>
    <property type="match status" value="1"/>
</dbReference>
<dbReference type="Pfam" id="PF00589">
    <property type="entry name" value="Phage_integrase"/>
    <property type="match status" value="1"/>
</dbReference>
<dbReference type="PROSITE" id="PS51898">
    <property type="entry name" value="TYR_RECOMBINASE"/>
    <property type="match status" value="1"/>
</dbReference>
<keyword evidence="2" id="KW-0229">DNA integration</keyword>
<dbReference type="InterPro" id="IPR058717">
    <property type="entry name" value="Phage_L5_Integrase_N"/>
</dbReference>
<dbReference type="GO" id="GO:0015074">
    <property type="term" value="P:DNA integration"/>
    <property type="evidence" value="ECO:0007669"/>
    <property type="project" value="UniProtKB-KW"/>
</dbReference>
<organism evidence="9 10">
    <name type="scientific">Phytoactinopolyspora mesophila</name>
    <dbReference type="NCBI Taxonomy" id="2650750"/>
    <lineage>
        <taxon>Bacteria</taxon>
        <taxon>Bacillati</taxon>
        <taxon>Actinomycetota</taxon>
        <taxon>Actinomycetes</taxon>
        <taxon>Jiangellales</taxon>
        <taxon>Jiangellaceae</taxon>
        <taxon>Phytoactinopolyspora</taxon>
    </lineage>
</organism>
<accession>A0A7K3M6M5</accession>